<organism evidence="10 11">
    <name type="scientific">Streptomyces olivaceoviridis</name>
    <name type="common">Streptomyces corchorusii</name>
    <dbReference type="NCBI Taxonomy" id="1921"/>
    <lineage>
        <taxon>Bacteria</taxon>
        <taxon>Bacillati</taxon>
        <taxon>Actinomycetota</taxon>
        <taxon>Actinomycetes</taxon>
        <taxon>Kitasatosporales</taxon>
        <taxon>Streptomycetaceae</taxon>
        <taxon>Streptomyces</taxon>
    </lineage>
</organism>
<sequence length="1217" mass="136707">MKSSMYGGEVAAVPPTRGADTGTPSLDREALLSGLRRQLRILETDLRERSDNVDQYRDRLRGAYEQERAEGRTAAMYGAWRDERIMQVAVAWVLGTVFVRYCEDNDLIARPFIAGPGGRLAEAEERQRTYLAQHEEAQDRDWLVEAVTHLAWSHPVMDRIFDREHSPLWQLPPSPRAATGLVVFWRQRDEDGSLRFDFTDPQLDTRFLGDLYQDISEGARQAYALVQTPEFIEEFILDLTADPAIASFGLKGFRSIDPACGSGVFLLGLFGRLLNAWRTVEPGTTDDELIRRALNSVHGCDVNPFAVNITRFRLLMAAVQASGRRRLLRQVPGWEVNVAAGDALLEGRGAPRELLHTTGDVAEFSASCNLLGVNSYHVVVGEPPYIFVYDEMRRAAYRGAYDVAVGVFPLSLLFVERMFRLAVSKNEVTPGGYVGQYTSSSFTKRGFGEKLIEDFLPRVGLTHVIDTSGAYVPGHGTPTLILVGRNDSTMRDAPVRALFSVHGEPTEPEQPAQADQGIVWQSILAQIDRPGSSSEWVSVEDEPRHRFSRFPWPMVGGGAAALMDRLSRSPRRLTDVLSGPVGAGSAPGELDVFELGRPWFDRHADASGLGLGLVTGEVVRDWRAEAATEVLAPYDGNGSPLPLNLSSSWGRHLWTMRQVLRTASGRRESSQTRPWWTWRRRLPERHQGPVITFAAVASHNHFAQADDAEAFSRTAPVLRLPADASEDTYVGLLGVLNSSTACFWLKQTSPDKGNAGVTLSSAGKEWARTYSFTAKSLLQLPLPSDAPRARSRELTRLARLLDAQQPSTVFTDRRPPSRKALNAARAAYARTRHEMVALQEELDWDVYASYGLLSADERARLITSPDCELPTLRPGERAFEIVWARKVAEGTASPSWLEGPSWFDRHEVTLVTDVPNHWPAAYQDVVRARIDAIESRQAIALVERAEYKRRWATEPWEKSEERALRTWLLDRCEDERLWFEEKNGDRRPRPRTIGQLARELGDDARVRSAAALYAADHLGRREGTLADVLAAILDGEQVPYAAALRYKESGLRKRAQWERVWELQRREDETGEALGIPAPPKYVSADFQRASYWSIRGRLDIPRERFISYADVVDEGGCLLLGWSGWNETDRVRVLLDLVGAVGRQPNPSVYRITSLLAGVQELLRSMRRWEIQEYSMGRLGQFEVFQRHFEDLLSVYGLTTHDLTSWRPRRSAPKHP</sequence>
<dbReference type="GO" id="GO:0032259">
    <property type="term" value="P:methylation"/>
    <property type="evidence" value="ECO:0007669"/>
    <property type="project" value="UniProtKB-KW"/>
</dbReference>
<dbReference type="PANTHER" id="PTHR33841">
    <property type="entry name" value="DNA METHYLTRANSFERASE YEEA-RELATED"/>
    <property type="match status" value="1"/>
</dbReference>
<reference evidence="10 11" key="1">
    <citation type="submission" date="2024-10" db="EMBL/GenBank/DDBJ databases">
        <title>The Natural Products Discovery Center: Release of the First 8490 Sequenced Strains for Exploring Actinobacteria Biosynthetic Diversity.</title>
        <authorList>
            <person name="Kalkreuter E."/>
            <person name="Kautsar S.A."/>
            <person name="Yang D."/>
            <person name="Bader C.D."/>
            <person name="Teijaro C.N."/>
            <person name="Fluegel L."/>
            <person name="Davis C.M."/>
            <person name="Simpson J.R."/>
            <person name="Lauterbach L."/>
            <person name="Steele A.D."/>
            <person name="Gui C."/>
            <person name="Meng S."/>
            <person name="Li G."/>
            <person name="Viehrig K."/>
            <person name="Ye F."/>
            <person name="Su P."/>
            <person name="Kiefer A.F."/>
            <person name="Nichols A."/>
            <person name="Cepeda A.J."/>
            <person name="Yan W."/>
            <person name="Fan B."/>
            <person name="Jiang Y."/>
            <person name="Adhikari A."/>
            <person name="Zheng C.-J."/>
            <person name="Schuster L."/>
            <person name="Cowan T.M."/>
            <person name="Smanski M.J."/>
            <person name="Chevrette M.G."/>
            <person name="De Carvalho L.P.S."/>
            <person name="Shen B."/>
        </authorList>
    </citation>
    <scope>NUCLEOTIDE SEQUENCE [LARGE SCALE GENOMIC DNA]</scope>
    <source>
        <strain evidence="10 11">NPDC020295</strain>
    </source>
</reference>
<dbReference type="InterPro" id="IPR054277">
    <property type="entry name" value="DUF7008"/>
</dbReference>
<evidence type="ECO:0000256" key="6">
    <source>
        <dbReference type="SAM" id="Coils"/>
    </source>
</evidence>
<dbReference type="GO" id="GO:0009007">
    <property type="term" value="F:site-specific DNA-methyltransferase (adenine-specific) activity"/>
    <property type="evidence" value="ECO:0007669"/>
    <property type="project" value="UniProtKB-EC"/>
</dbReference>
<dbReference type="Gene3D" id="3.40.50.150">
    <property type="entry name" value="Vaccinia Virus protein VP39"/>
    <property type="match status" value="1"/>
</dbReference>
<evidence type="ECO:0000256" key="7">
    <source>
        <dbReference type="SAM" id="MobiDB-lite"/>
    </source>
</evidence>
<dbReference type="InterPro" id="IPR050953">
    <property type="entry name" value="N4_N6_ade-DNA_methylase"/>
</dbReference>
<feature type="region of interest" description="Disordered" evidence="7">
    <location>
        <begin position="1"/>
        <end position="25"/>
    </location>
</feature>
<dbReference type="NCBIfam" id="NF033451">
    <property type="entry name" value="BREX_2_MTaseX"/>
    <property type="match status" value="1"/>
</dbReference>
<evidence type="ECO:0000256" key="1">
    <source>
        <dbReference type="ARBA" id="ARBA00011900"/>
    </source>
</evidence>
<keyword evidence="11" id="KW-1185">Reference proteome</keyword>
<feature type="domain" description="Type II methyltransferase M.TaqI-like" evidence="8">
    <location>
        <begin position="295"/>
        <end position="467"/>
    </location>
</feature>
<dbReference type="EC" id="2.1.1.72" evidence="1"/>
<evidence type="ECO:0000256" key="3">
    <source>
        <dbReference type="ARBA" id="ARBA00022679"/>
    </source>
</evidence>
<dbReference type="Pfam" id="PF07669">
    <property type="entry name" value="Eco57I"/>
    <property type="match status" value="1"/>
</dbReference>
<accession>A0ABW7V0G7</accession>
<dbReference type="InterPro" id="IPR011639">
    <property type="entry name" value="MethylTrfase_TaqI-like_dom"/>
</dbReference>
<evidence type="ECO:0000256" key="5">
    <source>
        <dbReference type="ARBA" id="ARBA00047942"/>
    </source>
</evidence>
<protein>
    <recommendedName>
        <fullName evidence="1">site-specific DNA-methyltransferase (adenine-specific)</fullName>
        <ecNumber evidence="1">2.1.1.72</ecNumber>
    </recommendedName>
</protein>
<feature type="domain" description="DUF7008" evidence="9">
    <location>
        <begin position="835"/>
        <end position="1212"/>
    </location>
</feature>
<evidence type="ECO:0000256" key="4">
    <source>
        <dbReference type="ARBA" id="ARBA00022691"/>
    </source>
</evidence>
<keyword evidence="3 10" id="KW-0808">Transferase</keyword>
<dbReference type="PANTHER" id="PTHR33841:SF1">
    <property type="entry name" value="DNA METHYLTRANSFERASE A"/>
    <property type="match status" value="1"/>
</dbReference>
<comment type="catalytic activity">
    <reaction evidence="5">
        <text>a 2'-deoxyadenosine in DNA + S-adenosyl-L-methionine = an N(6)-methyl-2'-deoxyadenosine in DNA + S-adenosyl-L-homocysteine + H(+)</text>
        <dbReference type="Rhea" id="RHEA:15197"/>
        <dbReference type="Rhea" id="RHEA-COMP:12418"/>
        <dbReference type="Rhea" id="RHEA-COMP:12419"/>
        <dbReference type="ChEBI" id="CHEBI:15378"/>
        <dbReference type="ChEBI" id="CHEBI:57856"/>
        <dbReference type="ChEBI" id="CHEBI:59789"/>
        <dbReference type="ChEBI" id="CHEBI:90615"/>
        <dbReference type="ChEBI" id="CHEBI:90616"/>
        <dbReference type="EC" id="2.1.1.72"/>
    </reaction>
</comment>
<keyword evidence="2 10" id="KW-0489">Methyltransferase</keyword>
<dbReference type="SUPFAM" id="SSF53335">
    <property type="entry name" value="S-adenosyl-L-methionine-dependent methyltransferases"/>
    <property type="match status" value="1"/>
</dbReference>
<feature type="coiled-coil region" evidence="6">
    <location>
        <begin position="32"/>
        <end position="59"/>
    </location>
</feature>
<dbReference type="Pfam" id="PF22654">
    <property type="entry name" value="DUF7008"/>
    <property type="match status" value="1"/>
</dbReference>
<keyword evidence="4" id="KW-0949">S-adenosyl-L-methionine</keyword>
<comment type="caution">
    <text evidence="10">The sequence shown here is derived from an EMBL/GenBank/DDBJ whole genome shotgun (WGS) entry which is preliminary data.</text>
</comment>
<name>A0ABW7V0G7_STROI</name>
<gene>
    <name evidence="10" type="primary">pglX</name>
    <name evidence="10" type="ORF">ACH49L_04245</name>
</gene>
<evidence type="ECO:0000259" key="8">
    <source>
        <dbReference type="Pfam" id="PF07669"/>
    </source>
</evidence>
<dbReference type="EMBL" id="JBIRWM010000001">
    <property type="protein sequence ID" value="MFI2154898.1"/>
    <property type="molecule type" value="Genomic_DNA"/>
</dbReference>
<proteinExistence type="predicted"/>
<dbReference type="RefSeq" id="WP_208616428.1">
    <property type="nucleotide sequence ID" value="NZ_JBIRUT010000001.1"/>
</dbReference>
<evidence type="ECO:0000313" key="11">
    <source>
        <dbReference type="Proteomes" id="UP001611397"/>
    </source>
</evidence>
<evidence type="ECO:0000259" key="9">
    <source>
        <dbReference type="Pfam" id="PF22654"/>
    </source>
</evidence>
<evidence type="ECO:0000313" key="10">
    <source>
        <dbReference type="EMBL" id="MFI2154898.1"/>
    </source>
</evidence>
<keyword evidence="6" id="KW-0175">Coiled coil</keyword>
<evidence type="ECO:0000256" key="2">
    <source>
        <dbReference type="ARBA" id="ARBA00022603"/>
    </source>
</evidence>
<dbReference type="Proteomes" id="UP001611397">
    <property type="component" value="Unassembled WGS sequence"/>
</dbReference>
<dbReference type="InterPro" id="IPR029063">
    <property type="entry name" value="SAM-dependent_MTases_sf"/>
</dbReference>